<dbReference type="InterPro" id="IPR036407">
    <property type="entry name" value="DM_DNA-bd_sf"/>
</dbReference>
<evidence type="ECO:0000259" key="8">
    <source>
        <dbReference type="PROSITE" id="PS50809"/>
    </source>
</evidence>
<protein>
    <submittedName>
        <fullName evidence="9">Doublesex- and mab-3-related transcription factor 2-like</fullName>
    </submittedName>
</protein>
<gene>
    <name evidence="9" type="primary">LOC114598979</name>
</gene>
<dbReference type="GeneTree" id="ENSGT00940000156282"/>
<name>A0A670I6H4_PODMU</name>
<dbReference type="KEGG" id="pmua:114598979"/>
<dbReference type="Proteomes" id="UP000472272">
    <property type="component" value="Chromosome 6"/>
</dbReference>
<dbReference type="GeneID" id="114598979"/>
<evidence type="ECO:0000313" key="9">
    <source>
        <dbReference type="Ensembl" id="ENSPMRP00000007303.1"/>
    </source>
</evidence>
<dbReference type="Pfam" id="PF00751">
    <property type="entry name" value="DM"/>
    <property type="match status" value="1"/>
</dbReference>
<evidence type="ECO:0000256" key="1">
    <source>
        <dbReference type="ARBA" id="ARBA00006834"/>
    </source>
</evidence>
<dbReference type="GO" id="GO:0000981">
    <property type="term" value="F:DNA-binding transcription factor activity, RNA polymerase II-specific"/>
    <property type="evidence" value="ECO:0007669"/>
    <property type="project" value="TreeGrafter"/>
</dbReference>
<feature type="DNA-binding region" description="DM" evidence="6">
    <location>
        <begin position="50"/>
        <end position="97"/>
    </location>
</feature>
<dbReference type="FunFam" id="4.10.1040.10:FF:000001">
    <property type="entry name" value="doublesex- and mab-3-related transcription factor 1"/>
    <property type="match status" value="1"/>
</dbReference>
<feature type="region of interest" description="Disordered" evidence="7">
    <location>
        <begin position="1"/>
        <end position="29"/>
    </location>
</feature>
<reference evidence="9" key="3">
    <citation type="submission" date="2025-09" db="UniProtKB">
        <authorList>
            <consortium name="Ensembl"/>
        </authorList>
    </citation>
    <scope>IDENTIFICATION</scope>
</reference>
<sequence length="388" mass="44273">MLPLPSRRQRKAKPARPVNSSELPGHEGEGGCGAFSTVSRRLLSQRLPKCARCRNHGVVSSLKGHKRLCRWRECACAACLLVLERQRVTAAQVALRRRQDQVAGQVKKGMKSSECSVSGHRLNFHCKTKQTARLLARHSPEANSPPSQETEHCLSSLSERMRKRRAFADKELESIMLERELRQRTFDGFAAHQRRQLLSREHLPALEENVFQSGHDYLNYLTCVNSGMLNICFPLLHSNTKVLDYGPCIYKITDTSPLNVAFITASQTEGGTSQKRTCEENMNKYLNVYRENNCDWKEQALSSVFSRDLLLLENNWSPKIIKLQENKELRDMAARYCILCNHHSKQENHNVNDTGLEVKEDVRHLSQECCSEINKQILSFSVESLLKV</sequence>
<evidence type="ECO:0000313" key="10">
    <source>
        <dbReference type="Proteomes" id="UP000472272"/>
    </source>
</evidence>
<comment type="similarity">
    <text evidence="1">Belongs to the DMRT family.</text>
</comment>
<organism evidence="9 10">
    <name type="scientific">Podarcis muralis</name>
    <name type="common">Wall lizard</name>
    <name type="synonym">Lacerta muralis</name>
    <dbReference type="NCBI Taxonomy" id="64176"/>
    <lineage>
        <taxon>Eukaryota</taxon>
        <taxon>Metazoa</taxon>
        <taxon>Chordata</taxon>
        <taxon>Craniata</taxon>
        <taxon>Vertebrata</taxon>
        <taxon>Euteleostomi</taxon>
        <taxon>Lepidosauria</taxon>
        <taxon>Squamata</taxon>
        <taxon>Bifurcata</taxon>
        <taxon>Unidentata</taxon>
        <taxon>Episquamata</taxon>
        <taxon>Laterata</taxon>
        <taxon>Lacertibaenia</taxon>
        <taxon>Lacertidae</taxon>
        <taxon>Podarcis</taxon>
    </lineage>
</organism>
<evidence type="ECO:0000256" key="3">
    <source>
        <dbReference type="ARBA" id="ARBA00022833"/>
    </source>
</evidence>
<dbReference type="InterPro" id="IPR001275">
    <property type="entry name" value="DM_DNA-bd"/>
</dbReference>
<keyword evidence="3 6" id="KW-0862">Zinc</keyword>
<dbReference type="Gene3D" id="4.10.1040.10">
    <property type="entry name" value="DM DNA-binding domain"/>
    <property type="match status" value="1"/>
</dbReference>
<dbReference type="AlphaFoldDB" id="A0A670I6H4"/>
<dbReference type="PROSITE" id="PS50809">
    <property type="entry name" value="DM_2"/>
    <property type="match status" value="1"/>
</dbReference>
<dbReference type="GO" id="GO:0005634">
    <property type="term" value="C:nucleus"/>
    <property type="evidence" value="ECO:0007669"/>
    <property type="project" value="UniProtKB-SubCell"/>
</dbReference>
<dbReference type="GO" id="GO:0007548">
    <property type="term" value="P:sex differentiation"/>
    <property type="evidence" value="ECO:0007669"/>
    <property type="project" value="TreeGrafter"/>
</dbReference>
<dbReference type="OrthoDB" id="6162476at2759"/>
<evidence type="ECO:0000256" key="7">
    <source>
        <dbReference type="SAM" id="MobiDB-lite"/>
    </source>
</evidence>
<evidence type="ECO:0000256" key="5">
    <source>
        <dbReference type="ARBA" id="ARBA00023242"/>
    </source>
</evidence>
<keyword evidence="10" id="KW-1185">Reference proteome</keyword>
<keyword evidence="5 6" id="KW-0539">Nucleus</keyword>
<evidence type="ECO:0000256" key="6">
    <source>
        <dbReference type="PROSITE-ProRule" id="PRU00070"/>
    </source>
</evidence>
<dbReference type="PANTHER" id="PTHR12322">
    <property type="entry name" value="DOUBLESEX AND MAB-3 RELATED TRANSCRIPTION FACTOR DMRT"/>
    <property type="match status" value="1"/>
</dbReference>
<keyword evidence="4 6" id="KW-0238">DNA-binding</keyword>
<keyword evidence="2 6" id="KW-0479">Metal-binding</keyword>
<feature type="domain" description="DM" evidence="8">
    <location>
        <begin position="50"/>
        <end position="97"/>
    </location>
</feature>
<dbReference type="PANTHER" id="PTHR12322:SF123">
    <property type="entry name" value="DOUBLESEX-AND MAB-3-RELATED TRANSCRIPTION FACTOR 2B"/>
    <property type="match status" value="1"/>
</dbReference>
<dbReference type="Ensembl" id="ENSPMRT00000007818.1">
    <property type="protein sequence ID" value="ENSPMRP00000007303.1"/>
    <property type="gene ID" value="ENSPMRG00000004948.1"/>
</dbReference>
<evidence type="ECO:0000256" key="4">
    <source>
        <dbReference type="ARBA" id="ARBA00023125"/>
    </source>
</evidence>
<reference evidence="9" key="2">
    <citation type="submission" date="2025-08" db="UniProtKB">
        <authorList>
            <consortium name="Ensembl"/>
        </authorList>
    </citation>
    <scope>IDENTIFICATION</scope>
</reference>
<dbReference type="GO" id="GO:0046872">
    <property type="term" value="F:metal ion binding"/>
    <property type="evidence" value="ECO:0007669"/>
    <property type="project" value="UniProtKB-KW"/>
</dbReference>
<dbReference type="OMA" id="ECCSEIN"/>
<dbReference type="SUPFAM" id="SSF82927">
    <property type="entry name" value="Cysteine-rich DNA binding domain, (DM domain)"/>
    <property type="match status" value="1"/>
</dbReference>
<dbReference type="InterPro" id="IPR026607">
    <property type="entry name" value="DMRT"/>
</dbReference>
<accession>A0A670I6H4</accession>
<proteinExistence type="inferred from homology"/>
<dbReference type="RefSeq" id="XP_028589274.1">
    <property type="nucleotide sequence ID" value="XM_028733441.1"/>
</dbReference>
<evidence type="ECO:0000256" key="2">
    <source>
        <dbReference type="ARBA" id="ARBA00022723"/>
    </source>
</evidence>
<dbReference type="PROSITE" id="PS40000">
    <property type="entry name" value="DM_1"/>
    <property type="match status" value="1"/>
</dbReference>
<reference evidence="9 10" key="1">
    <citation type="journal article" date="2019" name="Proc. Natl. Acad. Sci. U.S.A.">
        <title>Regulatory changes in pterin and carotenoid genes underlie balanced color polymorphisms in the wall lizard.</title>
        <authorList>
            <person name="Andrade P."/>
            <person name="Pinho C."/>
            <person name="Perez I de Lanuza G."/>
            <person name="Afonso S."/>
            <person name="Brejcha J."/>
            <person name="Rubin C.J."/>
            <person name="Wallerman O."/>
            <person name="Pereira P."/>
            <person name="Sabatino S.J."/>
            <person name="Bellati A."/>
            <person name="Pellitteri-Rosa D."/>
            <person name="Bosakova Z."/>
            <person name="Bunikis I."/>
            <person name="Carretero M.A."/>
            <person name="Feiner N."/>
            <person name="Marsik P."/>
            <person name="Pauperio F."/>
            <person name="Salvi D."/>
            <person name="Soler L."/>
            <person name="While G.M."/>
            <person name="Uller T."/>
            <person name="Font E."/>
            <person name="Andersson L."/>
            <person name="Carneiro M."/>
        </authorList>
    </citation>
    <scope>NUCLEOTIDE SEQUENCE</scope>
</reference>
<comment type="subcellular location">
    <subcellularLocation>
        <location evidence="6">Nucleus</location>
    </subcellularLocation>
</comment>
<dbReference type="SMART" id="SM00301">
    <property type="entry name" value="DM"/>
    <property type="match status" value="1"/>
</dbReference>
<dbReference type="GO" id="GO:0000978">
    <property type="term" value="F:RNA polymerase II cis-regulatory region sequence-specific DNA binding"/>
    <property type="evidence" value="ECO:0007669"/>
    <property type="project" value="TreeGrafter"/>
</dbReference>